<dbReference type="EMBL" id="LN649229">
    <property type="protein sequence ID" value="CEI66502.1"/>
    <property type="molecule type" value="Genomic_DNA"/>
</dbReference>
<name>A0A2L2T6R6_9HYPO</name>
<dbReference type="AlphaFoldDB" id="A0A2L2T6R6"/>
<evidence type="ECO:0000313" key="1">
    <source>
        <dbReference type="EMBL" id="CEI66502.1"/>
    </source>
</evidence>
<organism evidence="1 2">
    <name type="scientific">Fusarium venenatum</name>
    <dbReference type="NCBI Taxonomy" id="56646"/>
    <lineage>
        <taxon>Eukaryota</taxon>
        <taxon>Fungi</taxon>
        <taxon>Dikarya</taxon>
        <taxon>Ascomycota</taxon>
        <taxon>Pezizomycotina</taxon>
        <taxon>Sordariomycetes</taxon>
        <taxon>Hypocreomycetidae</taxon>
        <taxon>Hypocreales</taxon>
        <taxon>Nectriaceae</taxon>
        <taxon>Fusarium</taxon>
    </lineage>
</organism>
<sequence>MFVMTCDGSDYEKFCKYPTLNKGFLQERDARNFVPPW</sequence>
<dbReference type="Proteomes" id="UP000245910">
    <property type="component" value="Chromosome I"/>
</dbReference>
<protein>
    <submittedName>
        <fullName evidence="1">Uncharacterized protein</fullName>
    </submittedName>
</protein>
<keyword evidence="2" id="KW-1185">Reference proteome</keyword>
<proteinExistence type="predicted"/>
<evidence type="ECO:0000313" key="2">
    <source>
        <dbReference type="Proteomes" id="UP000245910"/>
    </source>
</evidence>
<reference evidence="2" key="1">
    <citation type="submission" date="2014-10" db="EMBL/GenBank/DDBJ databases">
        <authorList>
            <person name="King R."/>
        </authorList>
    </citation>
    <scope>NUCLEOTIDE SEQUENCE [LARGE SCALE GENOMIC DNA]</scope>
    <source>
        <strain evidence="2">A3/5</strain>
    </source>
</reference>
<accession>A0A2L2T6R6</accession>